<dbReference type="EMBL" id="QEOB01000003">
    <property type="protein sequence ID" value="PVX85521.1"/>
    <property type="molecule type" value="Genomic_DNA"/>
</dbReference>
<keyword evidence="2" id="KW-1185">Reference proteome</keyword>
<dbReference type="RefSeq" id="WP_116610110.1">
    <property type="nucleotide sequence ID" value="NZ_QEOB01000003.1"/>
</dbReference>
<sequence>MELDIQRIEIWEANIADQPGGLAHALDALDDAGVDIQFVVARRGPTGSGRGQVLITPLRGDHQVAAAARAGFHMPEHIHAIRVCGDNRAGLATGLPGMIAGLGINLLGFTASTVGREFVAYIAAGSQPDVDRIVQALRQL</sequence>
<name>A0ABX5KRX1_9BURK</name>
<evidence type="ECO:0008006" key="3">
    <source>
        <dbReference type="Google" id="ProtNLM"/>
    </source>
</evidence>
<evidence type="ECO:0000313" key="1">
    <source>
        <dbReference type="EMBL" id="PVX85521.1"/>
    </source>
</evidence>
<proteinExistence type="predicted"/>
<reference evidence="1 2" key="1">
    <citation type="submission" date="2018-05" db="EMBL/GenBank/DDBJ databases">
        <title>Genomic Encyclopedia of Type Strains, Phase IV (KMG-V): Genome sequencing to study the core and pangenomes of soil and plant-associated prokaryotes.</title>
        <authorList>
            <person name="Whitman W."/>
        </authorList>
    </citation>
    <scope>NUCLEOTIDE SEQUENCE [LARGE SCALE GENOMIC DNA]</scope>
    <source>
        <strain evidence="1 2">SCZa-39</strain>
    </source>
</reference>
<gene>
    <name evidence="1" type="ORF">C7402_10390</name>
</gene>
<evidence type="ECO:0000313" key="2">
    <source>
        <dbReference type="Proteomes" id="UP000245712"/>
    </source>
</evidence>
<dbReference type="Proteomes" id="UP000245712">
    <property type="component" value="Unassembled WGS sequence"/>
</dbReference>
<protein>
    <recommendedName>
        <fullName evidence="3">ACT domain-containing protein</fullName>
    </recommendedName>
</protein>
<organism evidence="1 2">
    <name type="scientific">Paraburkholderia unamae</name>
    <dbReference type="NCBI Taxonomy" id="219649"/>
    <lineage>
        <taxon>Bacteria</taxon>
        <taxon>Pseudomonadati</taxon>
        <taxon>Pseudomonadota</taxon>
        <taxon>Betaproteobacteria</taxon>
        <taxon>Burkholderiales</taxon>
        <taxon>Burkholderiaceae</taxon>
        <taxon>Paraburkholderia</taxon>
    </lineage>
</organism>
<dbReference type="SUPFAM" id="SSF55021">
    <property type="entry name" value="ACT-like"/>
    <property type="match status" value="1"/>
</dbReference>
<comment type="caution">
    <text evidence="1">The sequence shown here is derived from an EMBL/GenBank/DDBJ whole genome shotgun (WGS) entry which is preliminary data.</text>
</comment>
<accession>A0ABX5KRX1</accession>
<dbReference type="InterPro" id="IPR045865">
    <property type="entry name" value="ACT-like_dom_sf"/>
</dbReference>